<organism evidence="3">
    <name type="scientific">Oryza nivara</name>
    <name type="common">Indian wild rice</name>
    <name type="synonym">Oryza sativa f. spontanea</name>
    <dbReference type="NCBI Taxonomy" id="4536"/>
    <lineage>
        <taxon>Eukaryota</taxon>
        <taxon>Viridiplantae</taxon>
        <taxon>Streptophyta</taxon>
        <taxon>Embryophyta</taxon>
        <taxon>Tracheophyta</taxon>
        <taxon>Spermatophyta</taxon>
        <taxon>Magnoliopsida</taxon>
        <taxon>Liliopsida</taxon>
        <taxon>Poales</taxon>
        <taxon>Poaceae</taxon>
        <taxon>BOP clade</taxon>
        <taxon>Oryzoideae</taxon>
        <taxon>Oryzeae</taxon>
        <taxon>Oryzinae</taxon>
        <taxon>Oryza</taxon>
    </lineage>
</organism>
<keyword evidence="4" id="KW-1185">Reference proteome</keyword>
<name>A0A0E0I8M3_ORYNI</name>
<feature type="region of interest" description="Disordered" evidence="1">
    <location>
        <begin position="131"/>
        <end position="160"/>
    </location>
</feature>
<reference evidence="3" key="1">
    <citation type="submission" date="2015-04" db="UniProtKB">
        <authorList>
            <consortium name="EnsemblPlants"/>
        </authorList>
    </citation>
    <scope>IDENTIFICATION</scope>
    <source>
        <strain evidence="3">SL10</strain>
    </source>
</reference>
<evidence type="ECO:0000256" key="1">
    <source>
        <dbReference type="SAM" id="MobiDB-lite"/>
    </source>
</evidence>
<protein>
    <submittedName>
        <fullName evidence="3">Uncharacterized protein</fullName>
    </submittedName>
</protein>
<sequence length="160" mass="16775">MACLLAQTLTLTLARLAATPLLSLSGLATKVELPFVPGGSFWVPPMRRPHGVTNLVGRIAAAAGGDTEVVAGGLAYEPEVYAPMMEEEALSFSTAWGVSVLLRLWNHLSQCAACRSATGGIKPCHHLVESSSGGVPVNIPELDEESSGGGPRGSLRRWEL</sequence>
<evidence type="ECO:0000256" key="2">
    <source>
        <dbReference type="SAM" id="SignalP"/>
    </source>
</evidence>
<feature type="chain" id="PRO_5002362843" evidence="2">
    <location>
        <begin position="19"/>
        <end position="160"/>
    </location>
</feature>
<dbReference type="AlphaFoldDB" id="A0A0E0I8M3"/>
<reference evidence="3" key="2">
    <citation type="submission" date="2018-04" db="EMBL/GenBank/DDBJ databases">
        <title>OnivRS2 (Oryza nivara Reference Sequence Version 2).</title>
        <authorList>
            <person name="Zhang J."/>
            <person name="Kudrna D."/>
            <person name="Lee S."/>
            <person name="Talag J."/>
            <person name="Rajasekar S."/>
            <person name="Welchert J."/>
            <person name="Hsing Y.-I."/>
            <person name="Wing R.A."/>
        </authorList>
    </citation>
    <scope>NUCLEOTIDE SEQUENCE [LARGE SCALE GENOMIC DNA]</scope>
    <source>
        <strain evidence="3">SL10</strain>
    </source>
</reference>
<dbReference type="EnsemblPlants" id="ONIVA08G06860.1">
    <property type="protein sequence ID" value="ONIVA08G06860.1"/>
    <property type="gene ID" value="ONIVA08G06860"/>
</dbReference>
<dbReference type="Proteomes" id="UP000006591">
    <property type="component" value="Chromosome 8"/>
</dbReference>
<keyword evidence="2" id="KW-0732">Signal</keyword>
<feature type="signal peptide" evidence="2">
    <location>
        <begin position="1"/>
        <end position="18"/>
    </location>
</feature>
<dbReference type="HOGENOM" id="CLU_1654986_0_0_1"/>
<dbReference type="Gramene" id="ONIVA08G06860.1">
    <property type="protein sequence ID" value="ONIVA08G06860.1"/>
    <property type="gene ID" value="ONIVA08G06860"/>
</dbReference>
<evidence type="ECO:0000313" key="3">
    <source>
        <dbReference type="EnsemblPlants" id="ONIVA08G06860.1"/>
    </source>
</evidence>
<evidence type="ECO:0000313" key="4">
    <source>
        <dbReference type="Proteomes" id="UP000006591"/>
    </source>
</evidence>
<accession>A0A0E0I8M3</accession>
<dbReference type="PANTHER" id="PTHR33972:SF22">
    <property type="entry name" value="OS08G0230000 PROTEIN"/>
    <property type="match status" value="1"/>
</dbReference>
<dbReference type="PANTHER" id="PTHR33972">
    <property type="entry name" value="EXPRESSED PROTEIN"/>
    <property type="match status" value="1"/>
</dbReference>
<proteinExistence type="predicted"/>